<dbReference type="Proteomes" id="UP001148662">
    <property type="component" value="Unassembled WGS sequence"/>
</dbReference>
<name>A0ACC1SGD5_9APHY</name>
<protein>
    <submittedName>
        <fullName evidence="1">Uncharacterized protein</fullName>
    </submittedName>
</protein>
<comment type="caution">
    <text evidence="1">The sequence shown here is derived from an EMBL/GenBank/DDBJ whole genome shotgun (WGS) entry which is preliminary data.</text>
</comment>
<proteinExistence type="predicted"/>
<sequence>MPVATSNYSYSRLSYISTVPSSPDRDRKKSGKKENQFLLREGSRLHAYDRDKAPYPFSYDRDLLELSCIDHALIYRLKQSVTVINFKELPKRCLDLGTGLGDWVIDAAKLWEDCTFVGYDLVNVQMPLSALDPSISSRIQWVHGNFLRQKLPFEDDEFDHVHIQGLAFAIFTAALEQWPSFFEEVHRVLRPGGTVEIIEEDAIFPILPKWFTTPLHAPVPYDTSEENVETGEIQPTQQRSHQSPPSTDHLPHAHALLEELFFAVFHNRFLNPIPSSMLPGYFSAFFSHVLSPPVIKFPMPPLAPMRPLPPPSRAMEPSPSLSGSSVGSDSPRSSASESIADSAGVPLDSPSMERSRSNSSSTSVDSQDSSKSQFVAYHHEEGTRIGGSTAVELFPLCDTEVLNSYSLYMQLRRAVVLILGLKEAMWDELKLKIERDRNSLKIYGWEEADFEEEGLTTRDRGPSRQKFDAMVQQ</sequence>
<accession>A0ACC1SGD5</accession>
<organism evidence="1 2">
    <name type="scientific">Phlebia brevispora</name>
    <dbReference type="NCBI Taxonomy" id="194682"/>
    <lineage>
        <taxon>Eukaryota</taxon>
        <taxon>Fungi</taxon>
        <taxon>Dikarya</taxon>
        <taxon>Basidiomycota</taxon>
        <taxon>Agaricomycotina</taxon>
        <taxon>Agaricomycetes</taxon>
        <taxon>Polyporales</taxon>
        <taxon>Meruliaceae</taxon>
        <taxon>Phlebia</taxon>
    </lineage>
</organism>
<evidence type="ECO:0000313" key="2">
    <source>
        <dbReference type="Proteomes" id="UP001148662"/>
    </source>
</evidence>
<evidence type="ECO:0000313" key="1">
    <source>
        <dbReference type="EMBL" id="KAJ3539166.1"/>
    </source>
</evidence>
<reference evidence="1" key="1">
    <citation type="submission" date="2022-07" db="EMBL/GenBank/DDBJ databases">
        <title>Genome Sequence of Phlebia brevispora.</title>
        <authorList>
            <person name="Buettner E."/>
        </authorList>
    </citation>
    <scope>NUCLEOTIDE SEQUENCE</scope>
    <source>
        <strain evidence="1">MPL23</strain>
    </source>
</reference>
<dbReference type="EMBL" id="JANHOG010001315">
    <property type="protein sequence ID" value="KAJ3539166.1"/>
    <property type="molecule type" value="Genomic_DNA"/>
</dbReference>
<gene>
    <name evidence="1" type="ORF">NM688_g6406</name>
</gene>
<keyword evidence="2" id="KW-1185">Reference proteome</keyword>